<dbReference type="GO" id="GO:0005886">
    <property type="term" value="C:plasma membrane"/>
    <property type="evidence" value="ECO:0007669"/>
    <property type="project" value="TreeGrafter"/>
</dbReference>
<feature type="region of interest" description="Disordered" evidence="1">
    <location>
        <begin position="895"/>
        <end position="980"/>
    </location>
</feature>
<feature type="compositionally biased region" description="Low complexity" evidence="1">
    <location>
        <begin position="657"/>
        <end position="668"/>
    </location>
</feature>
<dbReference type="GO" id="GO:0031625">
    <property type="term" value="F:ubiquitin protein ligase binding"/>
    <property type="evidence" value="ECO:0007669"/>
    <property type="project" value="TreeGrafter"/>
</dbReference>
<dbReference type="GO" id="GO:0070086">
    <property type="term" value="P:ubiquitin-dependent endocytosis"/>
    <property type="evidence" value="ECO:0007669"/>
    <property type="project" value="TreeGrafter"/>
</dbReference>
<dbReference type="InterPro" id="IPR050357">
    <property type="entry name" value="Arrestin_domain-protein"/>
</dbReference>
<feature type="compositionally biased region" description="Polar residues" evidence="1">
    <location>
        <begin position="581"/>
        <end position="591"/>
    </location>
</feature>
<evidence type="ECO:0000313" key="3">
    <source>
        <dbReference type="EMBL" id="OJA09263.1"/>
    </source>
</evidence>
<gene>
    <name evidence="3" type="ORF">AZE42_02028</name>
</gene>
<dbReference type="SUPFAM" id="SSF81296">
    <property type="entry name" value="E set domains"/>
    <property type="match status" value="1"/>
</dbReference>
<feature type="region of interest" description="Disordered" evidence="1">
    <location>
        <begin position="502"/>
        <end position="522"/>
    </location>
</feature>
<feature type="compositionally biased region" description="Basic and acidic residues" evidence="1">
    <location>
        <begin position="909"/>
        <end position="940"/>
    </location>
</feature>
<name>A0A1J8PL37_9AGAM</name>
<dbReference type="STRING" id="180088.A0A1J8PL37"/>
<dbReference type="PANTHER" id="PTHR11188:SF17">
    <property type="entry name" value="FI21816P1"/>
    <property type="match status" value="1"/>
</dbReference>
<dbReference type="InterPro" id="IPR011022">
    <property type="entry name" value="Arrestin_C-like"/>
</dbReference>
<feature type="compositionally biased region" description="Polar residues" evidence="1">
    <location>
        <begin position="669"/>
        <end position="681"/>
    </location>
</feature>
<evidence type="ECO:0000313" key="4">
    <source>
        <dbReference type="Proteomes" id="UP000183567"/>
    </source>
</evidence>
<feature type="compositionally biased region" description="Basic and acidic residues" evidence="1">
    <location>
        <begin position="958"/>
        <end position="980"/>
    </location>
</feature>
<dbReference type="PANTHER" id="PTHR11188">
    <property type="entry name" value="ARRESTIN DOMAIN CONTAINING PROTEIN"/>
    <property type="match status" value="1"/>
</dbReference>
<feature type="region of interest" description="Disordered" evidence="1">
    <location>
        <begin position="581"/>
        <end position="681"/>
    </location>
</feature>
<feature type="compositionally biased region" description="Polar residues" evidence="1">
    <location>
        <begin position="620"/>
        <end position="632"/>
    </location>
</feature>
<feature type="region of interest" description="Disordered" evidence="1">
    <location>
        <begin position="709"/>
        <end position="745"/>
    </location>
</feature>
<feature type="compositionally biased region" description="Basic and acidic residues" evidence="1">
    <location>
        <begin position="396"/>
        <end position="405"/>
    </location>
</feature>
<feature type="region of interest" description="Disordered" evidence="1">
    <location>
        <begin position="367"/>
        <end position="413"/>
    </location>
</feature>
<dbReference type="GO" id="GO:0030674">
    <property type="term" value="F:protein-macromolecule adaptor activity"/>
    <property type="evidence" value="ECO:0007669"/>
    <property type="project" value="TreeGrafter"/>
</dbReference>
<dbReference type="EMBL" id="LVVM01005977">
    <property type="protein sequence ID" value="OJA09263.1"/>
    <property type="molecule type" value="Genomic_DNA"/>
</dbReference>
<feature type="compositionally biased region" description="Low complexity" evidence="1">
    <location>
        <begin position="369"/>
        <end position="393"/>
    </location>
</feature>
<dbReference type="AlphaFoldDB" id="A0A1J8PL37"/>
<feature type="domain" description="Arrestin C-terminal-like" evidence="2">
    <location>
        <begin position="245"/>
        <end position="477"/>
    </location>
</feature>
<dbReference type="SMART" id="SM01017">
    <property type="entry name" value="Arrestin_C"/>
    <property type="match status" value="1"/>
</dbReference>
<evidence type="ECO:0000256" key="1">
    <source>
        <dbReference type="SAM" id="MobiDB-lite"/>
    </source>
</evidence>
<proteinExistence type="predicted"/>
<dbReference type="InterPro" id="IPR014752">
    <property type="entry name" value="Arrestin-like_C"/>
</dbReference>
<reference evidence="3 4" key="1">
    <citation type="submission" date="2016-03" db="EMBL/GenBank/DDBJ databases">
        <title>Comparative genomics of the ectomycorrhizal sister species Rhizopogon vinicolor and Rhizopogon vesiculosus (Basidiomycota: Boletales) reveals a divergence of the mating type B locus.</title>
        <authorList>
            <person name="Mujic A.B."/>
            <person name="Kuo A."/>
            <person name="Tritt A."/>
            <person name="Lipzen A."/>
            <person name="Chen C."/>
            <person name="Johnson J."/>
            <person name="Sharma A."/>
            <person name="Barry K."/>
            <person name="Grigoriev I.V."/>
            <person name="Spatafora J.W."/>
        </authorList>
    </citation>
    <scope>NUCLEOTIDE SEQUENCE [LARGE SCALE GENOMIC DNA]</scope>
    <source>
        <strain evidence="3 4">AM-OR11-056</strain>
    </source>
</reference>
<organism evidence="3 4">
    <name type="scientific">Rhizopogon vesiculosus</name>
    <dbReference type="NCBI Taxonomy" id="180088"/>
    <lineage>
        <taxon>Eukaryota</taxon>
        <taxon>Fungi</taxon>
        <taxon>Dikarya</taxon>
        <taxon>Basidiomycota</taxon>
        <taxon>Agaricomycotina</taxon>
        <taxon>Agaricomycetes</taxon>
        <taxon>Agaricomycetidae</taxon>
        <taxon>Boletales</taxon>
        <taxon>Suillineae</taxon>
        <taxon>Rhizopogonaceae</taxon>
        <taxon>Rhizopogon</taxon>
    </lineage>
</organism>
<keyword evidence="4" id="KW-1185">Reference proteome</keyword>
<protein>
    <recommendedName>
        <fullName evidence="2">Arrestin C-terminal-like domain-containing protein</fullName>
    </recommendedName>
</protein>
<accession>A0A1J8PL37</accession>
<dbReference type="Pfam" id="PF00339">
    <property type="entry name" value="Arrestin_N"/>
    <property type="match status" value="1"/>
</dbReference>
<evidence type="ECO:0000259" key="2">
    <source>
        <dbReference type="SMART" id="SM01017"/>
    </source>
</evidence>
<dbReference type="InterPro" id="IPR011021">
    <property type="entry name" value="Arrestin-like_N"/>
</dbReference>
<dbReference type="GO" id="GO:0005829">
    <property type="term" value="C:cytosol"/>
    <property type="evidence" value="ECO:0007669"/>
    <property type="project" value="TreeGrafter"/>
</dbReference>
<dbReference type="Proteomes" id="UP000183567">
    <property type="component" value="Unassembled WGS sequence"/>
</dbReference>
<dbReference type="Gene3D" id="2.60.40.640">
    <property type="match status" value="1"/>
</dbReference>
<dbReference type="InterPro" id="IPR014756">
    <property type="entry name" value="Ig_E-set"/>
</dbReference>
<sequence>MCRESERNLTSPPTSDQRRVFAKMAFSLTRPSSPPLPPPSPVDDHLSAALHAALSRVHEDMQHHLPRDKAHNPHPDKSRIDIVLDSDVLALKGTAVDVEPALLSGHVVLALSEATSIKEITLQFRGKARIPPPLHEPLSLNPSPQTYSLCTYDWSFLEGEKRHSHTLKAGKHFFPFSIALGGSLPSSISLSTTTPASSISYKLRATAVRPGLAHNLHVSHPVSLIRSFASESLEYQQTLEIENTWPDKLMYTLVLPHRAWAAGDTLTALCKFIPLAKGVHVVSVVTTINETVKIPSRGSDFTKAVVTAKHEVGPHGKLKLVSESWYGMRQLSPMNMTLHPLGAGSVSASTSPADERSYRLPDLTLRQIPSEPSSSSSHSHSHQPSASTSSTPPHDSPSDSSHDPDSLDFVTDPLTPSSIDLISPLSLTLPPTLPPSHSFDPIHISYRIRWSILMSNLDGHTSELRCSLPITILDGRLLDEARAGGRWVRRVVLGEHVQSEGEGASAGIFGEGDPGEEEEGETLPSYNAHVRDRVANAFLPAGSTVRVANPYISPTSNMAPLVSPIQDSTSASWPPVNLTVNVSQSGTSSPLHPNGHENALPHAPSPNVLDWVDSELLSRSPHTPSDPASQVPSRLISRAPSPERRIGWGAGSGIGGASAAVSPAVSGPETYTHSPPASRTRGTLLNISMKPLPSGWLSGGSRSGSYSSLVGLGHGHGHGHGHGLGMTSSAGASGSGSGSGGLAQSRSRSFGNLALQLQPLDYGSVPGHSHLRPAFSVSGSGAHTPHFSGTHSPHSPRTPPAEIPESAIWGRGFTEINPSSSMPYHPQRTATDPGLGRFFVDDLDGGDDEGVVDGSVGADDINAAPDYRVASQGFIGGVPPLSSLAGLPSYEEAAGSGVRAGQQGYRRSSLHDRRLSSPRDGPHSSLYDGRRSSPHDDLHPILHHRPYFSPHHMPRLHSNPDDGPHLGMRDGPRPTRERDVLNGEVALQLTVPRMMDGGEES</sequence>
<feature type="compositionally biased region" description="Polar residues" evidence="1">
    <location>
        <begin position="777"/>
        <end position="795"/>
    </location>
</feature>
<comment type="caution">
    <text evidence="3">The sequence shown here is derived from an EMBL/GenBank/DDBJ whole genome shotgun (WGS) entry which is preliminary data.</text>
</comment>
<feature type="region of interest" description="Disordered" evidence="1">
    <location>
        <begin position="774"/>
        <end position="804"/>
    </location>
</feature>
<dbReference type="OrthoDB" id="2333384at2759"/>